<keyword evidence="2" id="KW-1185">Reference proteome</keyword>
<dbReference type="Proteomes" id="UP000002630">
    <property type="component" value="Linkage Group LG09"/>
</dbReference>
<dbReference type="AlphaFoldDB" id="D8LCL0"/>
<accession>D8LCL0</accession>
<organism evidence="1 2">
    <name type="scientific">Ectocarpus siliculosus</name>
    <name type="common">Brown alga</name>
    <name type="synonym">Conferva siliculosa</name>
    <dbReference type="NCBI Taxonomy" id="2880"/>
    <lineage>
        <taxon>Eukaryota</taxon>
        <taxon>Sar</taxon>
        <taxon>Stramenopiles</taxon>
        <taxon>Ochrophyta</taxon>
        <taxon>PX clade</taxon>
        <taxon>Phaeophyceae</taxon>
        <taxon>Ectocarpales</taxon>
        <taxon>Ectocarpaceae</taxon>
        <taxon>Ectocarpus</taxon>
    </lineage>
</organism>
<dbReference type="InParanoid" id="D8LCL0"/>
<reference evidence="1 2" key="1">
    <citation type="journal article" date="2010" name="Nature">
        <title>The Ectocarpus genome and the independent evolution of multicellularity in brown algae.</title>
        <authorList>
            <person name="Cock J.M."/>
            <person name="Sterck L."/>
            <person name="Rouze P."/>
            <person name="Scornet D."/>
            <person name="Allen A.E."/>
            <person name="Amoutzias G."/>
            <person name="Anthouard V."/>
            <person name="Artiguenave F."/>
            <person name="Aury J.M."/>
            <person name="Badger J.H."/>
            <person name="Beszteri B."/>
            <person name="Billiau K."/>
            <person name="Bonnet E."/>
            <person name="Bothwell J.H."/>
            <person name="Bowler C."/>
            <person name="Boyen C."/>
            <person name="Brownlee C."/>
            <person name="Carrano C.J."/>
            <person name="Charrier B."/>
            <person name="Cho G.Y."/>
            <person name="Coelho S.M."/>
            <person name="Collen J."/>
            <person name="Corre E."/>
            <person name="Da Silva C."/>
            <person name="Delage L."/>
            <person name="Delaroque N."/>
            <person name="Dittami S.M."/>
            <person name="Doulbeau S."/>
            <person name="Elias M."/>
            <person name="Farnham G."/>
            <person name="Gachon C.M."/>
            <person name="Gschloessl B."/>
            <person name="Heesch S."/>
            <person name="Jabbari K."/>
            <person name="Jubin C."/>
            <person name="Kawai H."/>
            <person name="Kimura K."/>
            <person name="Kloareg B."/>
            <person name="Kupper F.C."/>
            <person name="Lang D."/>
            <person name="Le Bail A."/>
            <person name="Leblanc C."/>
            <person name="Lerouge P."/>
            <person name="Lohr M."/>
            <person name="Lopez P.J."/>
            <person name="Martens C."/>
            <person name="Maumus F."/>
            <person name="Michel G."/>
            <person name="Miranda-Saavedra D."/>
            <person name="Morales J."/>
            <person name="Moreau H."/>
            <person name="Motomura T."/>
            <person name="Nagasato C."/>
            <person name="Napoli C.A."/>
            <person name="Nelson D.R."/>
            <person name="Nyvall-Collen P."/>
            <person name="Peters A.F."/>
            <person name="Pommier C."/>
            <person name="Potin P."/>
            <person name="Poulain J."/>
            <person name="Quesneville H."/>
            <person name="Read B."/>
            <person name="Rensing S.A."/>
            <person name="Ritter A."/>
            <person name="Rousvoal S."/>
            <person name="Samanta M."/>
            <person name="Samson G."/>
            <person name="Schroeder D.C."/>
            <person name="Segurens B."/>
            <person name="Strittmatter M."/>
            <person name="Tonon T."/>
            <person name="Tregear J.W."/>
            <person name="Valentin K."/>
            <person name="von Dassow P."/>
            <person name="Yamagishi T."/>
            <person name="Van de Peer Y."/>
            <person name="Wincker P."/>
        </authorList>
    </citation>
    <scope>NUCLEOTIDE SEQUENCE [LARGE SCALE GENOMIC DNA]</scope>
    <source>
        <strain evidence="2">Ec32 / CCAP1310/4</strain>
    </source>
</reference>
<sequence length="95" mass="10348">MVERQRRAAGANLQIAGCQIPGFQSPGCPSDEDELLYADEEDAGPDTLANAIFSRLFCVAFDRCVYPPAWIYEDELDSTPGALPPLSDHNPPAPR</sequence>
<dbReference type="OrthoDB" id="10410801at2759"/>
<name>D8LCL0_ECTSI</name>
<protein>
    <submittedName>
        <fullName evidence="1">Uncharacterized protein</fullName>
    </submittedName>
</protein>
<dbReference type="EMBL" id="FN647789">
    <property type="protein sequence ID" value="CBN79523.1"/>
    <property type="molecule type" value="Genomic_DNA"/>
</dbReference>
<evidence type="ECO:0000313" key="2">
    <source>
        <dbReference type="Proteomes" id="UP000002630"/>
    </source>
</evidence>
<dbReference type="EMBL" id="FN649734">
    <property type="protein sequence ID" value="CBN79523.1"/>
    <property type="molecule type" value="Genomic_DNA"/>
</dbReference>
<evidence type="ECO:0000313" key="1">
    <source>
        <dbReference type="EMBL" id="CBN79523.1"/>
    </source>
</evidence>
<proteinExistence type="predicted"/>
<gene>
    <name evidence="1" type="ORF">Esi_0011_0051</name>
</gene>